<feature type="transmembrane region" description="Helical" evidence="6">
    <location>
        <begin position="45"/>
        <end position="68"/>
    </location>
</feature>
<feature type="transmembrane region" description="Helical" evidence="6">
    <location>
        <begin position="74"/>
        <end position="98"/>
    </location>
</feature>
<reference evidence="8 9" key="1">
    <citation type="submission" date="2023-07" db="EMBL/GenBank/DDBJ databases">
        <title>Sequencing the genomes of 1000 actinobacteria strains.</title>
        <authorList>
            <person name="Klenk H.-P."/>
        </authorList>
    </citation>
    <scope>NUCLEOTIDE SEQUENCE [LARGE SCALE GENOMIC DNA]</scope>
    <source>
        <strain evidence="8 9">DSM 44508</strain>
    </source>
</reference>
<proteinExistence type="inferred from homology"/>
<evidence type="ECO:0000256" key="2">
    <source>
        <dbReference type="ARBA" id="ARBA00006143"/>
    </source>
</evidence>
<dbReference type="Pfam" id="PF02683">
    <property type="entry name" value="DsbD_TM"/>
    <property type="match status" value="1"/>
</dbReference>
<name>A0ABU2B925_9CORY</name>
<accession>A0ABU2B925</accession>
<evidence type="ECO:0000259" key="7">
    <source>
        <dbReference type="Pfam" id="PF02683"/>
    </source>
</evidence>
<evidence type="ECO:0000256" key="5">
    <source>
        <dbReference type="ARBA" id="ARBA00023136"/>
    </source>
</evidence>
<keyword evidence="4 6" id="KW-1133">Transmembrane helix</keyword>
<dbReference type="InterPro" id="IPR051790">
    <property type="entry name" value="Cytochrome_c-biogenesis_DsbD"/>
</dbReference>
<feature type="domain" description="Cytochrome C biogenesis protein transmembrane" evidence="7">
    <location>
        <begin position="5"/>
        <end position="179"/>
    </location>
</feature>
<evidence type="ECO:0000256" key="1">
    <source>
        <dbReference type="ARBA" id="ARBA00004141"/>
    </source>
</evidence>
<evidence type="ECO:0000256" key="6">
    <source>
        <dbReference type="SAM" id="Phobius"/>
    </source>
</evidence>
<comment type="caution">
    <text evidence="8">The sequence shown here is derived from an EMBL/GenBank/DDBJ whole genome shotgun (WGS) entry which is preliminary data.</text>
</comment>
<organism evidence="8 9">
    <name type="scientific">Corynebacterium felinum</name>
    <dbReference type="NCBI Taxonomy" id="131318"/>
    <lineage>
        <taxon>Bacteria</taxon>
        <taxon>Bacillati</taxon>
        <taxon>Actinomycetota</taxon>
        <taxon>Actinomycetes</taxon>
        <taxon>Mycobacteriales</taxon>
        <taxon>Corynebacteriaceae</taxon>
        <taxon>Corynebacterium</taxon>
    </lineage>
</organism>
<feature type="transmembrane region" description="Helical" evidence="6">
    <location>
        <begin position="244"/>
        <end position="263"/>
    </location>
</feature>
<gene>
    <name evidence="8" type="ORF">J2S37_001032</name>
</gene>
<comment type="subcellular location">
    <subcellularLocation>
        <location evidence="1">Membrane</location>
        <topology evidence="1">Multi-pass membrane protein</topology>
    </subcellularLocation>
</comment>
<sequence length="279" mass="29135">MDIGILGAFLGGVLALLSPCSALLLPAFFAYAFDSTTKLIARTGVFFLGLAAILVPIGMGAGSIGGYFNAHRDTLITVGGGVIIVMGFITFFGGGFSLGPTARMKGQSYLSTFFLGALYGFSGFCAGPLLGAVLTTAIVGGSSSYGAFILGMYALGMTVPLFVLAAVWDKWNISQRKFLRGVALQLGPLRLNSTSMISGALLIIVGGVFLFSHGTSGIPGLLSIDTQAHIQEWVVRYVGPLSDVLTLLGLAVICAVFLIVHILRNPSPADADKECDRLR</sequence>
<comment type="similarity">
    <text evidence="2">Belongs to the DsbD family.</text>
</comment>
<dbReference type="PANTHER" id="PTHR31272">
    <property type="entry name" value="CYTOCHROME C-TYPE BIOGENESIS PROTEIN HI_1454-RELATED"/>
    <property type="match status" value="1"/>
</dbReference>
<dbReference type="PANTHER" id="PTHR31272:SF4">
    <property type="entry name" value="CYTOCHROME C-TYPE BIOGENESIS PROTEIN HI_1454-RELATED"/>
    <property type="match status" value="1"/>
</dbReference>
<evidence type="ECO:0000313" key="8">
    <source>
        <dbReference type="EMBL" id="MDR7354494.1"/>
    </source>
</evidence>
<feature type="transmembrane region" description="Helical" evidence="6">
    <location>
        <begin position="189"/>
        <end position="211"/>
    </location>
</feature>
<keyword evidence="5 6" id="KW-0472">Membrane</keyword>
<dbReference type="Proteomes" id="UP001183619">
    <property type="component" value="Unassembled WGS sequence"/>
</dbReference>
<evidence type="ECO:0000256" key="3">
    <source>
        <dbReference type="ARBA" id="ARBA00022692"/>
    </source>
</evidence>
<feature type="transmembrane region" description="Helical" evidence="6">
    <location>
        <begin position="145"/>
        <end position="168"/>
    </location>
</feature>
<evidence type="ECO:0000256" key="4">
    <source>
        <dbReference type="ARBA" id="ARBA00022989"/>
    </source>
</evidence>
<dbReference type="InterPro" id="IPR003834">
    <property type="entry name" value="Cyt_c_assmbl_TM_dom"/>
</dbReference>
<protein>
    <submittedName>
        <fullName evidence="8">Cytochrome c biogenesis protein CcdA</fullName>
    </submittedName>
</protein>
<feature type="transmembrane region" description="Helical" evidence="6">
    <location>
        <begin position="6"/>
        <end position="33"/>
    </location>
</feature>
<dbReference type="RefSeq" id="WP_277104831.1">
    <property type="nucleotide sequence ID" value="NZ_BAAAJS010000009.1"/>
</dbReference>
<keyword evidence="9" id="KW-1185">Reference proteome</keyword>
<keyword evidence="3 6" id="KW-0812">Transmembrane</keyword>
<feature type="transmembrane region" description="Helical" evidence="6">
    <location>
        <begin position="110"/>
        <end position="139"/>
    </location>
</feature>
<dbReference type="EMBL" id="JAVDYF010000001">
    <property type="protein sequence ID" value="MDR7354494.1"/>
    <property type="molecule type" value="Genomic_DNA"/>
</dbReference>
<evidence type="ECO:0000313" key="9">
    <source>
        <dbReference type="Proteomes" id="UP001183619"/>
    </source>
</evidence>